<feature type="transmembrane region" description="Helical" evidence="7">
    <location>
        <begin position="265"/>
        <end position="290"/>
    </location>
</feature>
<keyword evidence="7" id="KW-0812">Transmembrane</keyword>
<protein>
    <recommendedName>
        <fullName evidence="8">Calcineurin-like phosphoesterase domain-containing protein</fullName>
    </recommendedName>
</protein>
<feature type="transmembrane region" description="Helical" evidence="7">
    <location>
        <begin position="199"/>
        <end position="216"/>
    </location>
</feature>
<dbReference type="GO" id="GO:0046872">
    <property type="term" value="F:metal ion binding"/>
    <property type="evidence" value="ECO:0007669"/>
    <property type="project" value="UniProtKB-KW"/>
</dbReference>
<evidence type="ECO:0000256" key="5">
    <source>
        <dbReference type="ARBA" id="ARBA00023211"/>
    </source>
</evidence>
<feature type="domain" description="Calcineurin-like phosphoesterase" evidence="8">
    <location>
        <begin position="10"/>
        <end position="155"/>
    </location>
</feature>
<dbReference type="InterPro" id="IPR029052">
    <property type="entry name" value="Metallo-depent_PP-like"/>
</dbReference>
<dbReference type="Pfam" id="PF00149">
    <property type="entry name" value="Metallophos"/>
    <property type="match status" value="1"/>
</dbReference>
<evidence type="ECO:0000259" key="8">
    <source>
        <dbReference type="Pfam" id="PF00149"/>
    </source>
</evidence>
<sequence>MIELGDDVLVVFVSDSHIGGDPGCDGFESPNELEALFQELADRDGPVELILAGDFFDFLQIGEVAEGKNRASLTIERPEYVHLFAVLERFRAAAGKRVIYLPGNHDAESFWNTEIQETLRERGLVDEFAYYYLASLETGGERRVVYCEHGNQFDPENSVGNYHDPLDTPLGHHVVMDGTRRIAPYGEISPGLDLSEIKMVYPLVAIPAWIASRYFYNLAGKVASYLLVPLLVAYAIYKVVAFVISRATGGEASLLFGSARELSQVHQALLDTVLFLLLVFGIFGVFFLVVRHSVHKTLRAVSPGGTPHYSPAEASQQRIMAILAGGAGPPMDPSFDPTTADVFVSGHTHLPSLIETEGPEGSEAVLVNSGCFLRQLQPITPRLKGPPIFVSKFVLTHVRVFAQEGKLRVELWEHPKPAGQTLTRIERLVSIGRRPPQQPADSKPRLVASATL</sequence>
<dbReference type="PANTHER" id="PTHR34990:SF2">
    <property type="entry name" value="BLL8164 PROTEIN"/>
    <property type="match status" value="1"/>
</dbReference>
<evidence type="ECO:0000256" key="2">
    <source>
        <dbReference type="ARBA" id="ARBA00022519"/>
    </source>
</evidence>
<feature type="region of interest" description="Disordered" evidence="6">
    <location>
        <begin position="433"/>
        <end position="452"/>
    </location>
</feature>
<evidence type="ECO:0000256" key="7">
    <source>
        <dbReference type="SAM" id="Phobius"/>
    </source>
</evidence>
<dbReference type="PANTHER" id="PTHR34990">
    <property type="entry name" value="UDP-2,3-DIACYLGLUCOSAMINE HYDROLASE-RELATED"/>
    <property type="match status" value="1"/>
</dbReference>
<accession>A0A6J4RDS6</accession>
<dbReference type="AlphaFoldDB" id="A0A6J4RDS6"/>
<evidence type="ECO:0000256" key="1">
    <source>
        <dbReference type="ARBA" id="ARBA00022475"/>
    </source>
</evidence>
<dbReference type="GO" id="GO:0009245">
    <property type="term" value="P:lipid A biosynthetic process"/>
    <property type="evidence" value="ECO:0007669"/>
    <property type="project" value="TreeGrafter"/>
</dbReference>
<dbReference type="InterPro" id="IPR043461">
    <property type="entry name" value="LpxH-like"/>
</dbReference>
<name>A0A6J4RDS6_9ACTN</name>
<evidence type="ECO:0000256" key="4">
    <source>
        <dbReference type="ARBA" id="ARBA00023136"/>
    </source>
</evidence>
<dbReference type="InterPro" id="IPR004843">
    <property type="entry name" value="Calcineurin-like_PHP"/>
</dbReference>
<evidence type="ECO:0000256" key="3">
    <source>
        <dbReference type="ARBA" id="ARBA00022723"/>
    </source>
</evidence>
<dbReference type="Gene3D" id="3.60.21.10">
    <property type="match status" value="1"/>
</dbReference>
<dbReference type="EMBL" id="CADCVF010000081">
    <property type="protein sequence ID" value="CAA9469977.1"/>
    <property type="molecule type" value="Genomic_DNA"/>
</dbReference>
<proteinExistence type="predicted"/>
<dbReference type="GO" id="GO:0016020">
    <property type="term" value="C:membrane"/>
    <property type="evidence" value="ECO:0007669"/>
    <property type="project" value="GOC"/>
</dbReference>
<keyword evidence="5" id="KW-0464">Manganese</keyword>
<keyword evidence="7" id="KW-1133">Transmembrane helix</keyword>
<keyword evidence="4 7" id="KW-0472">Membrane</keyword>
<keyword evidence="2" id="KW-0997">Cell inner membrane</keyword>
<feature type="transmembrane region" description="Helical" evidence="7">
    <location>
        <begin position="223"/>
        <end position="245"/>
    </location>
</feature>
<evidence type="ECO:0000313" key="9">
    <source>
        <dbReference type="EMBL" id="CAA9469977.1"/>
    </source>
</evidence>
<dbReference type="SUPFAM" id="SSF56300">
    <property type="entry name" value="Metallo-dependent phosphatases"/>
    <property type="match status" value="1"/>
</dbReference>
<evidence type="ECO:0000256" key="6">
    <source>
        <dbReference type="SAM" id="MobiDB-lite"/>
    </source>
</evidence>
<keyword evidence="3" id="KW-0479">Metal-binding</keyword>
<reference evidence="9" key="1">
    <citation type="submission" date="2020-02" db="EMBL/GenBank/DDBJ databases">
        <authorList>
            <person name="Meier V. D."/>
        </authorList>
    </citation>
    <scope>NUCLEOTIDE SEQUENCE</scope>
    <source>
        <strain evidence="9">AVDCRST_MAG58</strain>
    </source>
</reference>
<keyword evidence="1" id="KW-1003">Cell membrane</keyword>
<organism evidence="9">
    <name type="scientific">uncultured Rubrobacteraceae bacterium</name>
    <dbReference type="NCBI Taxonomy" id="349277"/>
    <lineage>
        <taxon>Bacteria</taxon>
        <taxon>Bacillati</taxon>
        <taxon>Actinomycetota</taxon>
        <taxon>Rubrobacteria</taxon>
        <taxon>Rubrobacterales</taxon>
        <taxon>Rubrobacteraceae</taxon>
        <taxon>environmental samples</taxon>
    </lineage>
</organism>
<gene>
    <name evidence="9" type="ORF">AVDCRST_MAG58-4118</name>
</gene>
<dbReference type="GO" id="GO:0008758">
    <property type="term" value="F:UDP-2,3-diacylglucosamine hydrolase activity"/>
    <property type="evidence" value="ECO:0007669"/>
    <property type="project" value="TreeGrafter"/>
</dbReference>